<feature type="domain" description="N-acetyltransferase" evidence="1">
    <location>
        <begin position="89"/>
        <end position="230"/>
    </location>
</feature>
<dbReference type="SUPFAM" id="SSF55729">
    <property type="entry name" value="Acyl-CoA N-acyltransferases (Nat)"/>
    <property type="match status" value="1"/>
</dbReference>
<organism evidence="2 3">
    <name type="scientific">Jatrophihabitans telluris</name>
    <dbReference type="NCBI Taxonomy" id="2038343"/>
    <lineage>
        <taxon>Bacteria</taxon>
        <taxon>Bacillati</taxon>
        <taxon>Actinomycetota</taxon>
        <taxon>Actinomycetes</taxon>
        <taxon>Jatrophihabitantales</taxon>
        <taxon>Jatrophihabitantaceae</taxon>
        <taxon>Jatrophihabitans</taxon>
    </lineage>
</organism>
<gene>
    <name evidence="2" type="ORF">M6D93_08550</name>
</gene>
<accession>A0ABY4R2J5</accession>
<evidence type="ECO:0000313" key="2">
    <source>
        <dbReference type="EMBL" id="UQX90038.1"/>
    </source>
</evidence>
<sequence>MDDPDTGRLRAAVFHGGNLIPVGNDPAALQSLAEFLSHGARGCSSIVGDADAVAAMWPTLSRGWGTARAIRDSQPLLASSALAPVSSDPRVRTARTSDARSFLPAAVAMFTEELGVSPIGADHGVGYRQRVDDVIASGRAYVRLDAGGRVEFKAEIGALSTTTAQVQGVWVRPELRGHGLGTRAMAAVLRLALHRAPTVSLYVNDFNIPARRMYERLGMVQVGTLRTVLF</sequence>
<name>A0ABY4R2J5_9ACTN</name>
<protein>
    <submittedName>
        <fullName evidence="2">GNAT family N-acetyltransferase</fullName>
        <ecNumber evidence="2">2.3.1.-</ecNumber>
    </submittedName>
</protein>
<dbReference type="Pfam" id="PF00583">
    <property type="entry name" value="Acetyltransf_1"/>
    <property type="match status" value="1"/>
</dbReference>
<reference evidence="2" key="2">
    <citation type="submission" date="2022-05" db="EMBL/GenBank/DDBJ databases">
        <authorList>
            <person name="Kim J.-S."/>
            <person name="Lee K."/>
            <person name="Suh M."/>
            <person name="Eom M."/>
            <person name="Kim J.-S."/>
            <person name="Kim D.-S."/>
            <person name="Ko S.-H."/>
            <person name="Shin Y."/>
            <person name="Lee J.-S."/>
        </authorList>
    </citation>
    <scope>NUCLEOTIDE SEQUENCE</scope>
    <source>
        <strain evidence="2">N237</strain>
    </source>
</reference>
<dbReference type="InterPro" id="IPR000182">
    <property type="entry name" value="GNAT_dom"/>
</dbReference>
<dbReference type="RefSeq" id="WP_249773934.1">
    <property type="nucleotide sequence ID" value="NZ_CP097332.1"/>
</dbReference>
<evidence type="ECO:0000313" key="3">
    <source>
        <dbReference type="Proteomes" id="UP001056336"/>
    </source>
</evidence>
<keyword evidence="2" id="KW-0012">Acyltransferase</keyword>
<dbReference type="EC" id="2.3.1.-" evidence="2"/>
<dbReference type="InterPro" id="IPR025289">
    <property type="entry name" value="DUF4081"/>
</dbReference>
<dbReference type="Gene3D" id="3.40.630.30">
    <property type="match status" value="1"/>
</dbReference>
<reference evidence="2" key="1">
    <citation type="journal article" date="2018" name="Int. J. Syst. Evol. Microbiol.">
        <title>Jatrophihabitans telluris sp. nov., isolated from sediment soil of lava forest wetlands and the emended description of the genus Jatrophihabitans.</title>
        <authorList>
            <person name="Lee K.C."/>
            <person name="Suh M.K."/>
            <person name="Eom M.K."/>
            <person name="Kim K.K."/>
            <person name="Kim J.S."/>
            <person name="Kim D.S."/>
            <person name="Ko S.H."/>
            <person name="Shin Y.K."/>
            <person name="Lee J.S."/>
        </authorList>
    </citation>
    <scope>NUCLEOTIDE SEQUENCE</scope>
    <source>
        <strain evidence="2">N237</strain>
    </source>
</reference>
<evidence type="ECO:0000259" key="1">
    <source>
        <dbReference type="PROSITE" id="PS51186"/>
    </source>
</evidence>
<proteinExistence type="predicted"/>
<keyword evidence="2" id="KW-0808">Transferase</keyword>
<keyword evidence="3" id="KW-1185">Reference proteome</keyword>
<dbReference type="InterPro" id="IPR016181">
    <property type="entry name" value="Acyl_CoA_acyltransferase"/>
</dbReference>
<dbReference type="PROSITE" id="PS51186">
    <property type="entry name" value="GNAT"/>
    <property type="match status" value="1"/>
</dbReference>
<dbReference type="Pfam" id="PF13312">
    <property type="entry name" value="DUF4081"/>
    <property type="match status" value="1"/>
</dbReference>
<dbReference type="EMBL" id="CP097332">
    <property type="protein sequence ID" value="UQX90038.1"/>
    <property type="molecule type" value="Genomic_DNA"/>
</dbReference>
<dbReference type="Proteomes" id="UP001056336">
    <property type="component" value="Chromosome"/>
</dbReference>
<dbReference type="GO" id="GO:0016746">
    <property type="term" value="F:acyltransferase activity"/>
    <property type="evidence" value="ECO:0007669"/>
    <property type="project" value="UniProtKB-KW"/>
</dbReference>